<sequence>MRPDSRSTGIDTGAVHAIAERFGDAAELLDAAVYDHMAALAFGGSGAGRAHTASGDALRGALDRLTAEVSRWSRAAVEIAVAMRASANRYADADGYAAARIA</sequence>
<dbReference type="InterPro" id="IPR022536">
    <property type="entry name" value="EspC"/>
</dbReference>
<organism evidence="1 2">
    <name type="scientific">Mycobacterium conspicuum</name>
    <dbReference type="NCBI Taxonomy" id="44010"/>
    <lineage>
        <taxon>Bacteria</taxon>
        <taxon>Bacillati</taxon>
        <taxon>Actinomycetota</taxon>
        <taxon>Actinomycetes</taxon>
        <taxon>Mycobacteriales</taxon>
        <taxon>Mycobacteriaceae</taxon>
        <taxon>Mycobacterium</taxon>
    </lineage>
</organism>
<dbReference type="EMBL" id="AP022613">
    <property type="protein sequence ID" value="BBZ37630.1"/>
    <property type="molecule type" value="Genomic_DNA"/>
</dbReference>
<keyword evidence="2" id="KW-1185">Reference proteome</keyword>
<reference evidence="1 2" key="1">
    <citation type="journal article" date="2019" name="Emerg. Microbes Infect.">
        <title>Comprehensive subspecies identification of 175 nontuberculous mycobacteria species based on 7547 genomic profiles.</title>
        <authorList>
            <person name="Matsumoto Y."/>
            <person name="Kinjo T."/>
            <person name="Motooka D."/>
            <person name="Nabeya D."/>
            <person name="Jung N."/>
            <person name="Uechi K."/>
            <person name="Horii T."/>
            <person name="Iida T."/>
            <person name="Fujita J."/>
            <person name="Nakamura S."/>
        </authorList>
    </citation>
    <scope>NUCLEOTIDE SEQUENCE [LARGE SCALE GENOMIC DNA]</scope>
    <source>
        <strain evidence="1 2">JCM 14738</strain>
    </source>
</reference>
<evidence type="ECO:0000313" key="2">
    <source>
        <dbReference type="Proteomes" id="UP000467385"/>
    </source>
</evidence>
<dbReference type="STRING" id="44010.AWC00_15170"/>
<proteinExistence type="predicted"/>
<dbReference type="OrthoDB" id="4763847at2"/>
<name>A0A1X1TAJ2_9MYCO</name>
<gene>
    <name evidence="1" type="ORF">MCNS_06930</name>
</gene>
<dbReference type="Proteomes" id="UP000467385">
    <property type="component" value="Chromosome"/>
</dbReference>
<evidence type="ECO:0000313" key="1">
    <source>
        <dbReference type="EMBL" id="BBZ37630.1"/>
    </source>
</evidence>
<protein>
    <submittedName>
        <fullName evidence="1">Uncharacterized protein</fullName>
    </submittedName>
</protein>
<dbReference type="AlphaFoldDB" id="A0A1X1TAJ2"/>
<dbReference type="GO" id="GO:0009306">
    <property type="term" value="P:protein secretion"/>
    <property type="evidence" value="ECO:0007669"/>
    <property type="project" value="InterPro"/>
</dbReference>
<dbReference type="Pfam" id="PF10824">
    <property type="entry name" value="T7SS_ESX_EspC"/>
    <property type="match status" value="1"/>
</dbReference>
<accession>A0A1X1TAJ2</accession>
<dbReference type="RefSeq" id="WP_085233523.1">
    <property type="nucleotide sequence ID" value="NZ_AP022613.1"/>
</dbReference>